<sequence>MATATRSARAVLLRGDDDVAMAPAPIPLGASVEVGGRTIQALAPIALGHKIAVRDVAEGRPVRKYGQVIGFASKPIPAGSHVHVHNLRADLFERDYAYASERGPSHPPEPPRTFQGYLRPDGRVGTRNYIAVVSTVNCSASTSRYISERFRGRDFSRSHPNVDGVFAITHKGGCGLPFEGKDHQILERVLAGFVRHPNVAAYVLVGLGCEGAYAEHLIETHHLRLASKNGPTPPSPRVFTIQEEGGIGRTVEAAVAAVEGLLPAAEAWKRSDQPASKICLALECGGSDGNSGVTANPALGVAADLVIAQGGTAVLGETTEIYGAEHLLTRRAVSAEVGRKLVDRIKWWEWYTGVFGAEINNNPSPGNKAGGLSTIYEKSLGALAKAGSSPLVDVVDYAQPAKGPGLIFMDTPGYDPVCTTGLVAGGANVLVFTTGRGSVLGLKPTPCIKMATNTPMFKKMKDDMDVNAGTILDGESVEAVGRSLFEQILAVASGERTRSEGVGLGEEEFAPWSIGPTL</sequence>
<keyword evidence="2" id="KW-0456">Lyase</keyword>
<dbReference type="InterPro" id="IPR013974">
    <property type="entry name" value="SAF"/>
</dbReference>
<evidence type="ECO:0000259" key="3">
    <source>
        <dbReference type="SMART" id="SM00858"/>
    </source>
</evidence>
<dbReference type="InterPro" id="IPR007392">
    <property type="entry name" value="GD_AH_second"/>
</dbReference>
<dbReference type="SMART" id="SM00858">
    <property type="entry name" value="SAF"/>
    <property type="match status" value="1"/>
</dbReference>
<comment type="similarity">
    <text evidence="1">Belongs to the UxaA family.</text>
</comment>
<evidence type="ECO:0000313" key="5">
    <source>
        <dbReference type="Proteomes" id="UP001216907"/>
    </source>
</evidence>
<dbReference type="PANTHER" id="PTHR30536">
    <property type="entry name" value="ALTRONATE/GALACTARATE DEHYDRATASE"/>
    <property type="match status" value="1"/>
</dbReference>
<proteinExistence type="inferred from homology"/>
<reference evidence="4 5" key="1">
    <citation type="submission" date="2023-03" db="EMBL/GenBank/DDBJ databases">
        <title>Paludisphaera mucosa sp. nov. a novel planctomycete from northern fen.</title>
        <authorList>
            <person name="Ivanova A."/>
        </authorList>
    </citation>
    <scope>NUCLEOTIDE SEQUENCE [LARGE SCALE GENOMIC DNA]</scope>
    <source>
        <strain evidence="4 5">Pla2</strain>
    </source>
</reference>
<evidence type="ECO:0000256" key="1">
    <source>
        <dbReference type="ARBA" id="ARBA00010986"/>
    </source>
</evidence>
<name>A0ABT6F6U2_9BACT</name>
<dbReference type="EMBL" id="JARRAG010000001">
    <property type="protein sequence ID" value="MDG3003318.1"/>
    <property type="molecule type" value="Genomic_DNA"/>
</dbReference>
<keyword evidence="5" id="KW-1185">Reference proteome</keyword>
<feature type="domain" description="SAF" evidence="3">
    <location>
        <begin position="17"/>
        <end position="88"/>
    </location>
</feature>
<dbReference type="PANTHER" id="PTHR30536:SF5">
    <property type="entry name" value="ALTRONATE DEHYDRATASE"/>
    <property type="match status" value="1"/>
</dbReference>
<dbReference type="RefSeq" id="WP_277859671.1">
    <property type="nucleotide sequence ID" value="NZ_JARRAG010000001.1"/>
</dbReference>
<accession>A0ABT6F6U2</accession>
<dbReference type="InterPro" id="IPR048332">
    <property type="entry name" value="GD_AH_C"/>
</dbReference>
<dbReference type="Pfam" id="PF04295">
    <property type="entry name" value="GD_AH_second"/>
    <property type="match status" value="1"/>
</dbReference>
<dbReference type="Proteomes" id="UP001216907">
    <property type="component" value="Unassembled WGS sequence"/>
</dbReference>
<dbReference type="Pfam" id="PF20629">
    <property type="entry name" value="GD_AH_C"/>
    <property type="match status" value="1"/>
</dbReference>
<dbReference type="CDD" id="cd11613">
    <property type="entry name" value="SAF_AH_GD"/>
    <property type="match status" value="1"/>
</dbReference>
<organism evidence="4 5">
    <name type="scientific">Paludisphaera mucosa</name>
    <dbReference type="NCBI Taxonomy" id="3030827"/>
    <lineage>
        <taxon>Bacteria</taxon>
        <taxon>Pseudomonadati</taxon>
        <taxon>Planctomycetota</taxon>
        <taxon>Planctomycetia</taxon>
        <taxon>Isosphaerales</taxon>
        <taxon>Isosphaeraceae</taxon>
        <taxon>Paludisphaera</taxon>
    </lineage>
</organism>
<evidence type="ECO:0000256" key="2">
    <source>
        <dbReference type="ARBA" id="ARBA00023239"/>
    </source>
</evidence>
<comment type="caution">
    <text evidence="4">The sequence shown here is derived from an EMBL/GenBank/DDBJ whole genome shotgun (WGS) entry which is preliminary data.</text>
</comment>
<dbReference type="InterPro" id="IPR052172">
    <property type="entry name" value="UxaA_altronate/galactarate_dh"/>
</dbReference>
<gene>
    <name evidence="4" type="ORF">PZE19_06035</name>
</gene>
<protein>
    <submittedName>
        <fullName evidence="4">Altronate dehydratase family protein</fullName>
    </submittedName>
</protein>
<dbReference type="Pfam" id="PF08666">
    <property type="entry name" value="SAF"/>
    <property type="match status" value="1"/>
</dbReference>
<dbReference type="InterPro" id="IPR044144">
    <property type="entry name" value="SAF_UxaA/GarD"/>
</dbReference>
<dbReference type="Gene3D" id="2.30.130.110">
    <property type="match status" value="1"/>
</dbReference>
<evidence type="ECO:0000313" key="4">
    <source>
        <dbReference type="EMBL" id="MDG3003318.1"/>
    </source>
</evidence>